<sequence>DHELSDQISVRLNLTCDSPIECTYYSWQLKKFDICYWCGEPENLLEPLDTLKAEWKTIYPLCEFYKNNGKHGTKEHKKNLFH</sequence>
<evidence type="ECO:0000313" key="2">
    <source>
        <dbReference type="Proteomes" id="UP000789920"/>
    </source>
</evidence>
<name>A0ACA9PJL1_9GLOM</name>
<reference evidence="1" key="1">
    <citation type="submission" date="2021-06" db="EMBL/GenBank/DDBJ databases">
        <authorList>
            <person name="Kallberg Y."/>
            <person name="Tangrot J."/>
            <person name="Rosling A."/>
        </authorList>
    </citation>
    <scope>NUCLEOTIDE SEQUENCE</scope>
    <source>
        <strain evidence="1">MA461A</strain>
    </source>
</reference>
<gene>
    <name evidence="1" type="ORF">RPERSI_LOCUS10586</name>
</gene>
<comment type="caution">
    <text evidence="1">The sequence shown here is derived from an EMBL/GenBank/DDBJ whole genome shotgun (WGS) entry which is preliminary data.</text>
</comment>
<evidence type="ECO:0000313" key="1">
    <source>
        <dbReference type="EMBL" id="CAG8711664.1"/>
    </source>
</evidence>
<proteinExistence type="predicted"/>
<dbReference type="Proteomes" id="UP000789920">
    <property type="component" value="Unassembled WGS sequence"/>
</dbReference>
<protein>
    <submittedName>
        <fullName evidence="1">4440_t:CDS:1</fullName>
    </submittedName>
</protein>
<organism evidence="1 2">
    <name type="scientific">Racocetra persica</name>
    <dbReference type="NCBI Taxonomy" id="160502"/>
    <lineage>
        <taxon>Eukaryota</taxon>
        <taxon>Fungi</taxon>
        <taxon>Fungi incertae sedis</taxon>
        <taxon>Mucoromycota</taxon>
        <taxon>Glomeromycotina</taxon>
        <taxon>Glomeromycetes</taxon>
        <taxon>Diversisporales</taxon>
        <taxon>Gigasporaceae</taxon>
        <taxon>Racocetra</taxon>
    </lineage>
</organism>
<feature type="non-terminal residue" evidence="1">
    <location>
        <position position="1"/>
    </location>
</feature>
<dbReference type="EMBL" id="CAJVQC010021088">
    <property type="protein sequence ID" value="CAG8711664.1"/>
    <property type="molecule type" value="Genomic_DNA"/>
</dbReference>
<keyword evidence="2" id="KW-1185">Reference proteome</keyword>
<accession>A0ACA9PJL1</accession>